<feature type="compositionally biased region" description="Polar residues" evidence="1">
    <location>
        <begin position="1"/>
        <end position="26"/>
    </location>
</feature>
<dbReference type="InterPro" id="IPR052563">
    <property type="entry name" value="FliK"/>
</dbReference>
<keyword evidence="3" id="KW-0282">Flagellum</keyword>
<feature type="region of interest" description="Disordered" evidence="1">
    <location>
        <begin position="1"/>
        <end position="210"/>
    </location>
</feature>
<feature type="domain" description="Flagellar hook-length control protein-like C-terminal" evidence="2">
    <location>
        <begin position="312"/>
        <end position="391"/>
    </location>
</feature>
<keyword evidence="4" id="KW-1185">Reference proteome</keyword>
<name>A0ABU9GCI6_COBMA</name>
<organism evidence="3 4">
    <name type="scientific">Cobetia marina</name>
    <name type="common">Deleya marina</name>
    <dbReference type="NCBI Taxonomy" id="28258"/>
    <lineage>
        <taxon>Bacteria</taxon>
        <taxon>Pseudomonadati</taxon>
        <taxon>Pseudomonadota</taxon>
        <taxon>Gammaproteobacteria</taxon>
        <taxon>Oceanospirillales</taxon>
        <taxon>Halomonadaceae</taxon>
        <taxon>Cobetia</taxon>
    </lineage>
</organism>
<feature type="compositionally biased region" description="Low complexity" evidence="1">
    <location>
        <begin position="86"/>
        <end position="96"/>
    </location>
</feature>
<dbReference type="CDD" id="cd17470">
    <property type="entry name" value="T3SS_Flik_C"/>
    <property type="match status" value="1"/>
</dbReference>
<gene>
    <name evidence="3" type="ORF">V6243_01160</name>
</gene>
<feature type="compositionally biased region" description="Polar residues" evidence="1">
    <location>
        <begin position="137"/>
        <end position="150"/>
    </location>
</feature>
<comment type="caution">
    <text evidence="3">The sequence shown here is derived from an EMBL/GenBank/DDBJ whole genome shotgun (WGS) entry which is preliminary data.</text>
</comment>
<dbReference type="Gene3D" id="3.30.750.140">
    <property type="match status" value="1"/>
</dbReference>
<dbReference type="InterPro" id="IPR021136">
    <property type="entry name" value="Flagellar_hook_control-like_C"/>
</dbReference>
<dbReference type="Pfam" id="PF02120">
    <property type="entry name" value="Flg_hook"/>
    <property type="match status" value="1"/>
</dbReference>
<dbReference type="InterPro" id="IPR038610">
    <property type="entry name" value="FliK-like_C_sf"/>
</dbReference>
<protein>
    <submittedName>
        <fullName evidence="3">Flagellar hook-length control protein FliK</fullName>
    </submittedName>
</protein>
<sequence>MTDSPSILATTGPSSSSMAFSNSQPRNARVSPPGQDFEQHLAQARSEEKRSAEQAQEARLQSRHQRAQATNDESARALEDDRAAKADSSTDSSADATTDESSRDLAGATARHEAEPRHPSDDTSDLNGAIQHMQALQEMTNQARSSSGSATPDALAGANGQQIQASLPRSDWFTSLRSGKVGDVKSEAGKAAGTPTTSPPTDTPPLSSRISTDAVSRALTALTPASLTQGEAGPFTALPGEGGVATGSPSHQVALFSGMLGDASSASGGHSLAGMPLAAPGMAPQGMLQGTLHGVSPTVGSQAWQQSLSDQVVRMQLSRTPQAELTLNPADLGRLSIHLSLGEQTTSAHFVAAHQQVRAAVEASLADLRQALDAQGHALSEVTISGEDDSAAQFHWGDGQQGGRDDGHGERQSGEHAPLWASRTGGAPSSDTHDRQASSLGDPALASRQPSDLTLAALSSGREWQA</sequence>
<dbReference type="EMBL" id="JBAKAP010000001">
    <property type="protein sequence ID" value="MEL0615420.1"/>
    <property type="molecule type" value="Genomic_DNA"/>
</dbReference>
<proteinExistence type="predicted"/>
<dbReference type="PANTHER" id="PTHR37533">
    <property type="entry name" value="FLAGELLAR HOOK-LENGTH CONTROL PROTEIN"/>
    <property type="match status" value="1"/>
</dbReference>
<feature type="region of interest" description="Disordered" evidence="1">
    <location>
        <begin position="392"/>
        <end position="466"/>
    </location>
</feature>
<evidence type="ECO:0000313" key="4">
    <source>
        <dbReference type="Proteomes" id="UP001378242"/>
    </source>
</evidence>
<dbReference type="RefSeq" id="WP_341541652.1">
    <property type="nucleotide sequence ID" value="NZ_JBAKAP010000001.1"/>
</dbReference>
<feature type="compositionally biased region" description="Polar residues" evidence="1">
    <location>
        <begin position="159"/>
        <end position="177"/>
    </location>
</feature>
<evidence type="ECO:0000313" key="3">
    <source>
        <dbReference type="EMBL" id="MEL0615420.1"/>
    </source>
</evidence>
<reference evidence="3 4" key="1">
    <citation type="submission" date="2024-02" db="EMBL/GenBank/DDBJ databases">
        <title>Bacteria isolated from the canopy kelp, Nereocystis luetkeana.</title>
        <authorList>
            <person name="Pfister C.A."/>
            <person name="Younker I.T."/>
            <person name="Light S.H."/>
        </authorList>
    </citation>
    <scope>NUCLEOTIDE SEQUENCE [LARGE SCALE GENOMIC DNA]</scope>
    <source>
        <strain evidence="3 4">TI.5.07</strain>
    </source>
</reference>
<dbReference type="PANTHER" id="PTHR37533:SF2">
    <property type="entry name" value="FLAGELLAR HOOK-LENGTH CONTROL PROTEIN"/>
    <property type="match status" value="1"/>
</dbReference>
<evidence type="ECO:0000259" key="2">
    <source>
        <dbReference type="Pfam" id="PF02120"/>
    </source>
</evidence>
<feature type="compositionally biased region" description="Basic and acidic residues" evidence="1">
    <location>
        <begin position="73"/>
        <end position="85"/>
    </location>
</feature>
<dbReference type="Proteomes" id="UP001378242">
    <property type="component" value="Unassembled WGS sequence"/>
</dbReference>
<evidence type="ECO:0000256" key="1">
    <source>
        <dbReference type="SAM" id="MobiDB-lite"/>
    </source>
</evidence>
<feature type="compositionally biased region" description="Basic and acidic residues" evidence="1">
    <location>
        <begin position="403"/>
        <end position="414"/>
    </location>
</feature>
<keyword evidence="3" id="KW-0969">Cilium</keyword>
<feature type="compositionally biased region" description="Basic and acidic residues" evidence="1">
    <location>
        <begin position="110"/>
        <end position="121"/>
    </location>
</feature>
<keyword evidence="3" id="KW-0966">Cell projection</keyword>
<accession>A0ABU9GCI6</accession>